<evidence type="ECO:0000313" key="6">
    <source>
        <dbReference type="EMBL" id="CRL61169.1"/>
    </source>
</evidence>
<dbReference type="Proteomes" id="UP000183920">
    <property type="component" value="Unassembled WGS sequence"/>
</dbReference>
<dbReference type="InterPro" id="IPR000887">
    <property type="entry name" value="Aldlse_KDPG_KHG"/>
</dbReference>
<evidence type="ECO:0000256" key="5">
    <source>
        <dbReference type="ARBA" id="ARBA00023277"/>
    </source>
</evidence>
<comment type="similarity">
    <text evidence="2">Belongs to the KHG/KDPG aldolase family.</text>
</comment>
<proteinExistence type="inferred from homology"/>
<dbReference type="GO" id="GO:0016829">
    <property type="term" value="F:lyase activity"/>
    <property type="evidence" value="ECO:0007669"/>
    <property type="project" value="UniProtKB-KW"/>
</dbReference>
<evidence type="ECO:0000256" key="2">
    <source>
        <dbReference type="ARBA" id="ARBA00006906"/>
    </source>
</evidence>
<evidence type="ECO:0000256" key="3">
    <source>
        <dbReference type="ARBA" id="ARBA00011233"/>
    </source>
</evidence>
<dbReference type="PROSITE" id="PS00160">
    <property type="entry name" value="ALDOLASE_KDPG_KHG_2"/>
    <property type="match status" value="1"/>
</dbReference>
<dbReference type="EMBL" id="CVRY01000002">
    <property type="protein sequence ID" value="CRL61169.1"/>
    <property type="molecule type" value="Genomic_DNA"/>
</dbReference>
<keyword evidence="4" id="KW-0456">Lyase</keyword>
<dbReference type="Pfam" id="PF01081">
    <property type="entry name" value="Aldolase"/>
    <property type="match status" value="1"/>
</dbReference>
<gene>
    <name evidence="6" type="primary">eda_1</name>
    <name evidence="6" type="ORF">BN1804_01340</name>
</gene>
<keyword evidence="5" id="KW-0119">Carbohydrate metabolism</keyword>
<dbReference type="InterPro" id="IPR031338">
    <property type="entry name" value="KDPG/KHG_AS_2"/>
</dbReference>
<dbReference type="InterPro" id="IPR013785">
    <property type="entry name" value="Aldolase_TIM"/>
</dbReference>
<dbReference type="CDD" id="cd00452">
    <property type="entry name" value="KDPG_aldolase"/>
    <property type="match status" value="1"/>
</dbReference>
<dbReference type="SUPFAM" id="SSF51569">
    <property type="entry name" value="Aldolase"/>
    <property type="match status" value="1"/>
</dbReference>
<dbReference type="NCBIfam" id="NF004325">
    <property type="entry name" value="PRK05718.1"/>
    <property type="match status" value="1"/>
</dbReference>
<comment type="pathway">
    <text evidence="1">Carbohydrate acid metabolism.</text>
</comment>
<dbReference type="NCBIfam" id="TIGR01182">
    <property type="entry name" value="eda"/>
    <property type="match status" value="1"/>
</dbReference>
<evidence type="ECO:0000256" key="1">
    <source>
        <dbReference type="ARBA" id="ARBA00004761"/>
    </source>
</evidence>
<evidence type="ECO:0000313" key="7">
    <source>
        <dbReference type="Proteomes" id="UP000183920"/>
    </source>
</evidence>
<dbReference type="RefSeq" id="WP_072063429.1">
    <property type="nucleotide sequence ID" value="NZ_CVRY01000002.1"/>
</dbReference>
<accession>A0A0G4Q6B6</accession>
<dbReference type="PANTHER" id="PTHR30246">
    <property type="entry name" value="2-KETO-3-DEOXY-6-PHOSPHOGLUCONATE ALDOLASE"/>
    <property type="match status" value="1"/>
</dbReference>
<evidence type="ECO:0000256" key="4">
    <source>
        <dbReference type="ARBA" id="ARBA00023239"/>
    </source>
</evidence>
<protein>
    <submittedName>
        <fullName evidence="6">Putative KHG/KDPG aldolase</fullName>
    </submittedName>
</protein>
<name>A0A0G4Q6B6_9GAMM</name>
<reference evidence="7" key="1">
    <citation type="submission" date="2015-06" db="EMBL/GenBank/DDBJ databases">
        <authorList>
            <person name="Urmite Genomes"/>
        </authorList>
    </citation>
    <scope>NUCLEOTIDE SEQUENCE [LARGE SCALE GENOMIC DNA]</scope>
    <source>
        <strain evidence="7">CSUR P1867</strain>
    </source>
</reference>
<dbReference type="PANTHER" id="PTHR30246:SF1">
    <property type="entry name" value="2-DEHYDRO-3-DEOXY-6-PHOSPHOGALACTONATE ALDOLASE-RELATED"/>
    <property type="match status" value="1"/>
</dbReference>
<dbReference type="Gene3D" id="3.20.20.70">
    <property type="entry name" value="Aldolase class I"/>
    <property type="match status" value="1"/>
</dbReference>
<sequence length="213" mass="22808">MTQSIVDTLSSLKVIPVIQINRAEDAIWLGEILTQNQLPVAEITFRTPAAAKAIKLMHEHFPELILCAGTVLTAQQADMAKEAGASFVISPGYNPSTVDYCLNNGINIVPGINNPSQIEVALERGLTLVKFFPAEASGGVKMLKALAAPYAQVQFMPTGGISLNNVSDYLAIPQVVACGGSWIATADTIDKQDKQTIVKHIQNIHSLLKTDKG</sequence>
<dbReference type="AlphaFoldDB" id="A0A0G4Q6B6"/>
<comment type="subunit">
    <text evidence="3">Homotrimer.</text>
</comment>
<organism evidence="6 7">
    <name type="scientific">Proteus penneri</name>
    <dbReference type="NCBI Taxonomy" id="102862"/>
    <lineage>
        <taxon>Bacteria</taxon>
        <taxon>Pseudomonadati</taxon>
        <taxon>Pseudomonadota</taxon>
        <taxon>Gammaproteobacteria</taxon>
        <taxon>Enterobacterales</taxon>
        <taxon>Morganellaceae</taxon>
        <taxon>Proteus</taxon>
    </lineage>
</organism>